<dbReference type="EMBL" id="LAVV01005154">
    <property type="protein sequence ID" value="KNZ61017.1"/>
    <property type="molecule type" value="Genomic_DNA"/>
</dbReference>
<evidence type="ECO:0000313" key="2">
    <source>
        <dbReference type="Proteomes" id="UP000037035"/>
    </source>
</evidence>
<accession>A0A0L6VKD9</accession>
<sequence>MRPDKQHSPFIKKSLHQRLKAQEIAIRNSSPQQLHKSLESCRNTLANSYVVYLS</sequence>
<name>A0A0L6VKD9_9BASI</name>
<protein>
    <submittedName>
        <fullName evidence="1">Uncharacterized protein</fullName>
    </submittedName>
</protein>
<dbReference type="VEuPathDB" id="FungiDB:VP01_1463g1"/>
<gene>
    <name evidence="1" type="ORF">VP01_1463g1</name>
</gene>
<comment type="caution">
    <text evidence="1">The sequence shown here is derived from an EMBL/GenBank/DDBJ whole genome shotgun (WGS) entry which is preliminary data.</text>
</comment>
<dbReference type="Proteomes" id="UP000037035">
    <property type="component" value="Unassembled WGS sequence"/>
</dbReference>
<dbReference type="AlphaFoldDB" id="A0A0L6VKD9"/>
<keyword evidence="2" id="KW-1185">Reference proteome</keyword>
<proteinExistence type="predicted"/>
<reference evidence="1 2" key="1">
    <citation type="submission" date="2015-08" db="EMBL/GenBank/DDBJ databases">
        <title>Next Generation Sequencing and Analysis of the Genome of Puccinia sorghi L Schw, the Causal Agent of Maize Common Rust.</title>
        <authorList>
            <person name="Rochi L."/>
            <person name="Burguener G."/>
            <person name="Darino M."/>
            <person name="Turjanski A."/>
            <person name="Kreff E."/>
            <person name="Dieguez M.J."/>
            <person name="Sacco F."/>
        </authorList>
    </citation>
    <scope>NUCLEOTIDE SEQUENCE [LARGE SCALE GENOMIC DNA]</scope>
    <source>
        <strain evidence="1 2">RO10H11247</strain>
    </source>
</reference>
<organism evidence="1 2">
    <name type="scientific">Puccinia sorghi</name>
    <dbReference type="NCBI Taxonomy" id="27349"/>
    <lineage>
        <taxon>Eukaryota</taxon>
        <taxon>Fungi</taxon>
        <taxon>Dikarya</taxon>
        <taxon>Basidiomycota</taxon>
        <taxon>Pucciniomycotina</taxon>
        <taxon>Pucciniomycetes</taxon>
        <taxon>Pucciniales</taxon>
        <taxon>Pucciniaceae</taxon>
        <taxon>Puccinia</taxon>
    </lineage>
</organism>
<evidence type="ECO:0000313" key="1">
    <source>
        <dbReference type="EMBL" id="KNZ61017.1"/>
    </source>
</evidence>